<dbReference type="Gene3D" id="3.40.50.180">
    <property type="entry name" value="Methylesterase CheB, C-terminal domain"/>
    <property type="match status" value="1"/>
</dbReference>
<keyword evidence="1" id="KW-0963">Cytoplasm</keyword>
<dbReference type="Pfam" id="PF01339">
    <property type="entry name" value="CheB_methylest"/>
    <property type="match status" value="1"/>
</dbReference>
<keyword evidence="7" id="KW-0597">Phosphoprotein</keyword>
<evidence type="ECO:0000256" key="7">
    <source>
        <dbReference type="PROSITE-ProRule" id="PRU00169"/>
    </source>
</evidence>
<comment type="caution">
    <text evidence="10">The sequence shown here is derived from an EMBL/GenBank/DDBJ whole genome shotgun (WGS) entry which is preliminary data.</text>
</comment>
<dbReference type="PIRSF" id="PIRSF000876">
    <property type="entry name" value="RR_chemtxs_CheB"/>
    <property type="match status" value="1"/>
</dbReference>
<dbReference type="SUPFAM" id="SSF52738">
    <property type="entry name" value="Methylesterase CheB, C-terminal domain"/>
    <property type="match status" value="1"/>
</dbReference>
<feature type="domain" description="Response regulatory" evidence="8">
    <location>
        <begin position="5"/>
        <end position="122"/>
    </location>
</feature>
<dbReference type="Proteomes" id="UP000732399">
    <property type="component" value="Unassembled WGS sequence"/>
</dbReference>
<comment type="caution">
    <text evidence="6">Lacks conserved residue(s) required for the propagation of feature annotation.</text>
</comment>
<dbReference type="Pfam" id="PF00072">
    <property type="entry name" value="Response_reg"/>
    <property type="match status" value="1"/>
</dbReference>
<evidence type="ECO:0000259" key="9">
    <source>
        <dbReference type="PROSITE" id="PS50122"/>
    </source>
</evidence>
<evidence type="ECO:0000256" key="5">
    <source>
        <dbReference type="ARBA" id="ARBA00048267"/>
    </source>
</evidence>
<dbReference type="EC" id="3.1.1.61" evidence="4"/>
<dbReference type="Gene3D" id="3.40.50.2300">
    <property type="match status" value="1"/>
</dbReference>
<evidence type="ECO:0000256" key="6">
    <source>
        <dbReference type="PROSITE-ProRule" id="PRU00050"/>
    </source>
</evidence>
<dbReference type="InterPro" id="IPR035909">
    <property type="entry name" value="CheB_C"/>
</dbReference>
<dbReference type="PROSITE" id="PS50110">
    <property type="entry name" value="RESPONSE_REGULATORY"/>
    <property type="match status" value="1"/>
</dbReference>
<organism evidence="10 11">
    <name type="scientific">Sphingomonas corticis</name>
    <dbReference type="NCBI Taxonomy" id="2722791"/>
    <lineage>
        <taxon>Bacteria</taxon>
        <taxon>Pseudomonadati</taxon>
        <taxon>Pseudomonadota</taxon>
        <taxon>Alphaproteobacteria</taxon>
        <taxon>Sphingomonadales</taxon>
        <taxon>Sphingomonadaceae</taxon>
        <taxon>Sphingomonas</taxon>
    </lineage>
</organism>
<dbReference type="PANTHER" id="PTHR42872">
    <property type="entry name" value="PROTEIN-GLUTAMATE METHYLESTERASE/PROTEIN-GLUTAMINE GLUTAMINASE"/>
    <property type="match status" value="1"/>
</dbReference>
<proteinExistence type="predicted"/>
<feature type="modified residue" description="4-aspartylphosphate" evidence="7">
    <location>
        <position position="56"/>
    </location>
</feature>
<dbReference type="InterPro" id="IPR011006">
    <property type="entry name" value="CheY-like_superfamily"/>
</dbReference>
<evidence type="ECO:0000256" key="3">
    <source>
        <dbReference type="ARBA" id="ARBA00022801"/>
    </source>
</evidence>
<evidence type="ECO:0000256" key="4">
    <source>
        <dbReference type="ARBA" id="ARBA00039140"/>
    </source>
</evidence>
<evidence type="ECO:0000313" key="11">
    <source>
        <dbReference type="Proteomes" id="UP000732399"/>
    </source>
</evidence>
<dbReference type="PANTHER" id="PTHR42872:SF6">
    <property type="entry name" value="PROTEIN-GLUTAMATE METHYLESTERASE_PROTEIN-GLUTAMINE GLUTAMINASE"/>
    <property type="match status" value="1"/>
</dbReference>
<dbReference type="InterPro" id="IPR001789">
    <property type="entry name" value="Sig_transdc_resp-reg_receiver"/>
</dbReference>
<dbReference type="InterPro" id="IPR000673">
    <property type="entry name" value="Sig_transdc_resp-reg_Me-estase"/>
</dbReference>
<keyword evidence="2" id="KW-0145">Chemotaxis</keyword>
<dbReference type="EMBL" id="JAAVJH010000001">
    <property type="protein sequence ID" value="NJR77102.1"/>
    <property type="molecule type" value="Genomic_DNA"/>
</dbReference>
<protein>
    <recommendedName>
        <fullName evidence="4">protein-glutamate methylesterase</fullName>
        <ecNumber evidence="4">3.1.1.61</ecNumber>
    </recommendedName>
</protein>
<reference evidence="10 11" key="1">
    <citation type="submission" date="2020-03" db="EMBL/GenBank/DDBJ databases">
        <authorList>
            <person name="Wang L."/>
            <person name="He N."/>
            <person name="Li Y."/>
            <person name="Fang Y."/>
            <person name="Zhang F."/>
        </authorList>
    </citation>
    <scope>NUCLEOTIDE SEQUENCE [LARGE SCALE GENOMIC DNA]</scope>
    <source>
        <strain evidence="10 11">36D10-4-7</strain>
    </source>
</reference>
<accession>A0ABX1CN45</accession>
<evidence type="ECO:0000256" key="2">
    <source>
        <dbReference type="ARBA" id="ARBA00022500"/>
    </source>
</evidence>
<evidence type="ECO:0000313" key="10">
    <source>
        <dbReference type="EMBL" id="NJR77102.1"/>
    </source>
</evidence>
<dbReference type="SUPFAM" id="SSF52172">
    <property type="entry name" value="CheY-like"/>
    <property type="match status" value="1"/>
</dbReference>
<dbReference type="CDD" id="cd17541">
    <property type="entry name" value="REC_CheB-like"/>
    <property type="match status" value="1"/>
</dbReference>
<evidence type="ECO:0000259" key="8">
    <source>
        <dbReference type="PROSITE" id="PS50110"/>
    </source>
</evidence>
<dbReference type="RefSeq" id="WP_168132612.1">
    <property type="nucleotide sequence ID" value="NZ_JAAVJH010000001.1"/>
</dbReference>
<gene>
    <name evidence="10" type="ORF">HBH26_00550</name>
</gene>
<sequence length="340" mass="35473">MAKARVLVVDDSLTMRALVAGMLEKDKDIEVVGLADGAAEARAMVASLKPTVMTLDVEMPGMSGIDYLAELMEKTPMPVIMFSTLTAKGAESSIEALRLGAVDCYPKPTRATPDELQKVVGKLTKTIKEAPARFAALHDGSGGAKVAKAATGEPFPWNGKLVAIGADVASTKPLFDLLSGWPVDGPPAIVIQHMRPELADSMIAQLAEAVGPRVVEASDGLPLERGTIVVARPGDRHVYVDQWPGGRIRLLDKPPFAGQRPSISLMLATFAKTAADQTIGVLLTNGEDGGQGVAALRAARGFAIAPAEDGAAGLELGRGMATQPVKPGEVRTTVLGLCRG</sequence>
<dbReference type="SMART" id="SM00448">
    <property type="entry name" value="REC"/>
    <property type="match status" value="1"/>
</dbReference>
<keyword evidence="3" id="KW-0378">Hydrolase</keyword>
<dbReference type="PROSITE" id="PS50122">
    <property type="entry name" value="CHEB"/>
    <property type="match status" value="1"/>
</dbReference>
<evidence type="ECO:0000256" key="1">
    <source>
        <dbReference type="ARBA" id="ARBA00022490"/>
    </source>
</evidence>
<feature type="domain" description="CheB-type methylesterase" evidence="9">
    <location>
        <begin position="156"/>
        <end position="308"/>
    </location>
</feature>
<keyword evidence="11" id="KW-1185">Reference proteome</keyword>
<dbReference type="InterPro" id="IPR008248">
    <property type="entry name" value="CheB-like"/>
</dbReference>
<comment type="catalytic activity">
    <reaction evidence="5">
        <text>[protein]-L-glutamate 5-O-methyl ester + H2O = L-glutamyl-[protein] + methanol + H(+)</text>
        <dbReference type="Rhea" id="RHEA:23236"/>
        <dbReference type="Rhea" id="RHEA-COMP:10208"/>
        <dbReference type="Rhea" id="RHEA-COMP:10311"/>
        <dbReference type="ChEBI" id="CHEBI:15377"/>
        <dbReference type="ChEBI" id="CHEBI:15378"/>
        <dbReference type="ChEBI" id="CHEBI:17790"/>
        <dbReference type="ChEBI" id="CHEBI:29973"/>
        <dbReference type="ChEBI" id="CHEBI:82795"/>
        <dbReference type="EC" id="3.1.1.61"/>
    </reaction>
</comment>
<name>A0ABX1CN45_9SPHN</name>